<evidence type="ECO:0000256" key="1">
    <source>
        <dbReference type="SAM" id="Phobius"/>
    </source>
</evidence>
<dbReference type="CDD" id="cd03498">
    <property type="entry name" value="SQR_TypeB_2_TM"/>
    <property type="match status" value="1"/>
</dbReference>
<reference evidence="2" key="1">
    <citation type="journal article" date="2018" name="Int. J. Syst. Evol. Microbiol.">
        <title>Carboxylicivirga sediminis sp. nov., isolated from coastal sediment.</title>
        <authorList>
            <person name="Wang F.Q."/>
            <person name="Ren L.H."/>
            <person name="Zou R.J."/>
            <person name="Sun Y.Z."/>
            <person name="Liu X.J."/>
            <person name="Jiang F."/>
            <person name="Liu L.J."/>
        </authorList>
    </citation>
    <scope>NUCLEOTIDE SEQUENCE</scope>
    <source>
        <strain evidence="2">JR1</strain>
    </source>
</reference>
<dbReference type="NCBIfam" id="TIGR02046">
    <property type="entry name" value="sdhC_b558_fam"/>
    <property type="match status" value="1"/>
</dbReference>
<organism evidence="2 3">
    <name type="scientific">Carboxylicivirga sediminis</name>
    <dbReference type="NCBI Taxonomy" id="2006564"/>
    <lineage>
        <taxon>Bacteria</taxon>
        <taxon>Pseudomonadati</taxon>
        <taxon>Bacteroidota</taxon>
        <taxon>Bacteroidia</taxon>
        <taxon>Marinilabiliales</taxon>
        <taxon>Marinilabiliaceae</taxon>
        <taxon>Carboxylicivirga</taxon>
    </lineage>
</organism>
<sequence>MSTIFGSSIGRKLLMSLSGLFLVVFLIIHLSINLLLLVPDGGQMFNVAANFMALPLIKYGLQPVLFAGFIVHIIYAAILTAQNNKARGSAKYASGNNTKDVMWASKNMFVLGLTVSAFLVVHLIDYWVPLQITHAAESITIDGVEMHNTYALVNAAFAESWRVILYVIGALGLTIHLTHGFWSAFQTLGLSNNIWRSRWTVAGIAFAWIVGLGFAAIAILQFAFYQ</sequence>
<dbReference type="InterPro" id="IPR034804">
    <property type="entry name" value="SQR/QFR_C/D"/>
</dbReference>
<keyword evidence="3" id="KW-1185">Reference proteome</keyword>
<evidence type="ECO:0000313" key="2">
    <source>
        <dbReference type="EMBL" id="MBR8535069.1"/>
    </source>
</evidence>
<dbReference type="GO" id="GO:0016020">
    <property type="term" value="C:membrane"/>
    <property type="evidence" value="ECO:0007669"/>
    <property type="project" value="InterPro"/>
</dbReference>
<dbReference type="EMBL" id="JAGTAR010000006">
    <property type="protein sequence ID" value="MBR8535069.1"/>
    <property type="molecule type" value="Genomic_DNA"/>
</dbReference>
<name>A0A941F351_9BACT</name>
<dbReference type="SUPFAM" id="SSF81343">
    <property type="entry name" value="Fumarate reductase respiratory complex transmembrane subunits"/>
    <property type="match status" value="1"/>
</dbReference>
<feature type="transmembrane region" description="Helical" evidence="1">
    <location>
        <begin position="20"/>
        <end position="39"/>
    </location>
</feature>
<comment type="caution">
    <text evidence="2">The sequence shown here is derived from an EMBL/GenBank/DDBJ whole genome shotgun (WGS) entry which is preliminary data.</text>
</comment>
<keyword evidence="1" id="KW-0812">Transmembrane</keyword>
<feature type="transmembrane region" description="Helical" evidence="1">
    <location>
        <begin position="59"/>
        <end position="81"/>
    </location>
</feature>
<dbReference type="AlphaFoldDB" id="A0A941F351"/>
<dbReference type="RefSeq" id="WP_212188974.1">
    <property type="nucleotide sequence ID" value="NZ_JAGTAR010000006.1"/>
</dbReference>
<evidence type="ECO:0000313" key="3">
    <source>
        <dbReference type="Proteomes" id="UP000679220"/>
    </source>
</evidence>
<reference evidence="2" key="2">
    <citation type="submission" date="2021-04" db="EMBL/GenBank/DDBJ databases">
        <authorList>
            <person name="Zhang T."/>
            <person name="Zhang Y."/>
            <person name="Lu D."/>
            <person name="Zuo D."/>
            <person name="Du Z."/>
        </authorList>
    </citation>
    <scope>NUCLEOTIDE SEQUENCE</scope>
    <source>
        <strain evidence="2">JR1</strain>
    </source>
</reference>
<gene>
    <name evidence="2" type="ORF">KDU71_05825</name>
</gene>
<keyword evidence="1" id="KW-0472">Membrane</keyword>
<feature type="transmembrane region" description="Helical" evidence="1">
    <location>
        <begin position="108"/>
        <end position="128"/>
    </location>
</feature>
<accession>A0A941F351</accession>
<dbReference type="Proteomes" id="UP000679220">
    <property type="component" value="Unassembled WGS sequence"/>
</dbReference>
<protein>
    <submittedName>
        <fullName evidence="2">Succinate dehydrogenase cytochrome b subunit</fullName>
    </submittedName>
</protein>
<keyword evidence="1" id="KW-1133">Transmembrane helix</keyword>
<dbReference type="Gene3D" id="1.20.1300.10">
    <property type="entry name" value="Fumarate reductase/succinate dehydrogenase, transmembrane subunit"/>
    <property type="match status" value="1"/>
</dbReference>
<dbReference type="InterPro" id="IPR011138">
    <property type="entry name" value="Cytochrome_b-558"/>
</dbReference>
<feature type="transmembrane region" description="Helical" evidence="1">
    <location>
        <begin position="163"/>
        <end position="185"/>
    </location>
</feature>
<proteinExistence type="predicted"/>
<feature type="transmembrane region" description="Helical" evidence="1">
    <location>
        <begin position="197"/>
        <end position="224"/>
    </location>
</feature>